<protein>
    <submittedName>
        <fullName evidence="1">Uncharacterized protein</fullName>
    </submittedName>
</protein>
<evidence type="ECO:0000313" key="1">
    <source>
        <dbReference type="EMBL" id="MTV56143.1"/>
    </source>
</evidence>
<comment type="caution">
    <text evidence="1">The sequence shown here is derived from an EMBL/GenBank/DDBJ whole genome shotgun (WGS) entry which is preliminary data.</text>
</comment>
<name>A0A6I3T3Z2_9BURK</name>
<dbReference type="AlphaFoldDB" id="A0A6I3T3Z2"/>
<gene>
    <name evidence="1" type="ORF">GM672_25800</name>
</gene>
<dbReference type="RefSeq" id="WP_155473382.1">
    <property type="nucleotide sequence ID" value="NZ_WNKZ01000134.1"/>
</dbReference>
<sequence>MNTTGLPDDLHLRLADRLPGQLSAIATVAQGLRAARLGRGKAAFLFVDPADSQQIALTRALAGLLSEAAPVTLDMRAYRHAAGGQAACDGLADALR</sequence>
<feature type="non-terminal residue" evidence="1">
    <location>
        <position position="96"/>
    </location>
</feature>
<dbReference type="Proteomes" id="UP000430634">
    <property type="component" value="Unassembled WGS sequence"/>
</dbReference>
<accession>A0A6I3T3Z2</accession>
<proteinExistence type="predicted"/>
<reference evidence="1 2" key="1">
    <citation type="submission" date="2019-11" db="EMBL/GenBank/DDBJ databases">
        <title>Type strains purchased from KCTC, JCM and DSMZ.</title>
        <authorList>
            <person name="Lu H."/>
        </authorList>
    </citation>
    <scope>NUCLEOTIDE SEQUENCE [LARGE SCALE GENOMIC DNA]</scope>
    <source>
        <strain evidence="1 2">KCTC 52429</strain>
    </source>
</reference>
<organism evidence="1 2">
    <name type="scientific">Pseudoduganella buxea</name>
    <dbReference type="NCBI Taxonomy" id="1949069"/>
    <lineage>
        <taxon>Bacteria</taxon>
        <taxon>Pseudomonadati</taxon>
        <taxon>Pseudomonadota</taxon>
        <taxon>Betaproteobacteria</taxon>
        <taxon>Burkholderiales</taxon>
        <taxon>Oxalobacteraceae</taxon>
        <taxon>Telluria group</taxon>
        <taxon>Pseudoduganella</taxon>
    </lineage>
</organism>
<evidence type="ECO:0000313" key="2">
    <source>
        <dbReference type="Proteomes" id="UP000430634"/>
    </source>
</evidence>
<dbReference type="EMBL" id="WNKZ01000134">
    <property type="protein sequence ID" value="MTV56143.1"/>
    <property type="molecule type" value="Genomic_DNA"/>
</dbReference>